<evidence type="ECO:0000313" key="3">
    <source>
        <dbReference type="Proteomes" id="UP000027222"/>
    </source>
</evidence>
<dbReference type="InterPro" id="IPR011600">
    <property type="entry name" value="Pept_C14_caspase"/>
</dbReference>
<dbReference type="EMBL" id="KL142384">
    <property type="protein sequence ID" value="KDR74072.1"/>
    <property type="molecule type" value="Genomic_DNA"/>
</dbReference>
<dbReference type="Proteomes" id="UP000027222">
    <property type="component" value="Unassembled WGS sequence"/>
</dbReference>
<organism evidence="2 3">
    <name type="scientific">Galerina marginata (strain CBS 339.88)</name>
    <dbReference type="NCBI Taxonomy" id="685588"/>
    <lineage>
        <taxon>Eukaryota</taxon>
        <taxon>Fungi</taxon>
        <taxon>Dikarya</taxon>
        <taxon>Basidiomycota</taxon>
        <taxon>Agaricomycotina</taxon>
        <taxon>Agaricomycetes</taxon>
        <taxon>Agaricomycetidae</taxon>
        <taxon>Agaricales</taxon>
        <taxon>Agaricineae</taxon>
        <taxon>Strophariaceae</taxon>
        <taxon>Galerina</taxon>
    </lineage>
</organism>
<dbReference type="Gene3D" id="3.40.50.1460">
    <property type="match status" value="1"/>
</dbReference>
<protein>
    <recommendedName>
        <fullName evidence="1">Peptidase C14 caspase domain-containing protein</fullName>
    </recommendedName>
</protein>
<dbReference type="HOGENOM" id="CLU_011935_1_0_1"/>
<dbReference type="Pfam" id="PF00656">
    <property type="entry name" value="Peptidase_C14"/>
    <property type="match status" value="1"/>
</dbReference>
<name>A0A067SVJ2_GALM3</name>
<proteinExistence type="predicted"/>
<feature type="domain" description="Peptidase C14 caspase" evidence="1">
    <location>
        <begin position="22"/>
        <end position="224"/>
    </location>
</feature>
<dbReference type="OrthoDB" id="3223806at2759"/>
<dbReference type="AlphaFoldDB" id="A0A067SVJ2"/>
<sequence>MKIYLESNLKVPSNHIRTLYDQQASRTAIIQAFIDLQKDHHIKKGDPILIFYAGHGTEHTAPSGWECGGPNSKIQAIIPQDYSHEEGRWVPVIPDRTLGALINGIAREKGDNITVIFDSCYSGSGTRAVYDELDSTARTIDIDDDLPADLDWDIIESVADVNDPDAATRTGMIAQGFERHGLRSHVLLSACGASQLARESKSNIRENDRGNFTQSLLSLFRRVGVHQLAYSDIPHLIDPIDRQDPQVEGDNRHRIIFNSSSLPSDVVTYTVRRHDGIYTMNAGAVHAISKGAQFTVYRDRASLLAGRALGILQVAHDTHIKSFSTTLTLPAGVPSLVLTAPGLAVSTRAGERMDLRIYVPFDATQMPIFYALFRQLQNEEPGRYRIAITEMKDDAQLQLTVANNAVKIDILDQRVTSYELDRIPFSVDLEVGTIHFVLQSAAHFYRHFNTTFLNNLIPSKLSIEFTEVTLSTNDFDESGFPRIISIKPNLIQGDMIDLVVRPWAKYGMKITNNTPWDIYPYVFAFNISNLSIDSHYQSTSGGGQFVADPPLKKMGGTLMLGHGAAGGQPFEYELPKNQDVDVTFLKFFFSTTPINLSGVPQCSPFDGARYSVTSTVTQNVPETIGTKVIPLIQRRFPKTRS</sequence>
<evidence type="ECO:0000259" key="1">
    <source>
        <dbReference type="Pfam" id="PF00656"/>
    </source>
</evidence>
<accession>A0A067SVJ2</accession>
<dbReference type="GO" id="GO:0004197">
    <property type="term" value="F:cysteine-type endopeptidase activity"/>
    <property type="evidence" value="ECO:0007669"/>
    <property type="project" value="InterPro"/>
</dbReference>
<gene>
    <name evidence="2" type="ORF">GALMADRAFT_227766</name>
</gene>
<evidence type="ECO:0000313" key="2">
    <source>
        <dbReference type="EMBL" id="KDR74072.1"/>
    </source>
</evidence>
<reference evidence="3" key="1">
    <citation type="journal article" date="2014" name="Proc. Natl. Acad. Sci. U.S.A.">
        <title>Extensive sampling of basidiomycete genomes demonstrates inadequacy of the white-rot/brown-rot paradigm for wood decay fungi.</title>
        <authorList>
            <person name="Riley R."/>
            <person name="Salamov A.A."/>
            <person name="Brown D.W."/>
            <person name="Nagy L.G."/>
            <person name="Floudas D."/>
            <person name="Held B.W."/>
            <person name="Levasseur A."/>
            <person name="Lombard V."/>
            <person name="Morin E."/>
            <person name="Otillar R."/>
            <person name="Lindquist E.A."/>
            <person name="Sun H."/>
            <person name="LaButti K.M."/>
            <person name="Schmutz J."/>
            <person name="Jabbour D."/>
            <person name="Luo H."/>
            <person name="Baker S.E."/>
            <person name="Pisabarro A.G."/>
            <person name="Walton J.D."/>
            <person name="Blanchette R.A."/>
            <person name="Henrissat B."/>
            <person name="Martin F."/>
            <person name="Cullen D."/>
            <person name="Hibbett D.S."/>
            <person name="Grigoriev I.V."/>
        </authorList>
    </citation>
    <scope>NUCLEOTIDE SEQUENCE [LARGE SCALE GENOMIC DNA]</scope>
    <source>
        <strain evidence="3">CBS 339.88</strain>
    </source>
</reference>
<keyword evidence="3" id="KW-1185">Reference proteome</keyword>
<dbReference type="GO" id="GO:0006508">
    <property type="term" value="P:proteolysis"/>
    <property type="evidence" value="ECO:0007669"/>
    <property type="project" value="InterPro"/>
</dbReference>